<evidence type="ECO:0000313" key="2">
    <source>
        <dbReference type="Proteomes" id="UP000196052"/>
    </source>
</evidence>
<proteinExistence type="predicted"/>
<name>A0A1C4AJM0_9BACI</name>
<dbReference type="EMBL" id="FMBE01000012">
    <property type="protein sequence ID" value="SCB94795.1"/>
    <property type="molecule type" value="Genomic_DNA"/>
</dbReference>
<accession>A0A1C4AJM0</accession>
<organism evidence="1 2">
    <name type="scientific">Bacillus wiedmannii</name>
    <dbReference type="NCBI Taxonomy" id="1890302"/>
    <lineage>
        <taxon>Bacteria</taxon>
        <taxon>Bacillati</taxon>
        <taxon>Bacillota</taxon>
        <taxon>Bacilli</taxon>
        <taxon>Bacillales</taxon>
        <taxon>Bacillaceae</taxon>
        <taxon>Bacillus</taxon>
        <taxon>Bacillus cereus group</taxon>
    </lineage>
</organism>
<gene>
    <name evidence="1" type="ORF">BC05F1_00910</name>
</gene>
<protein>
    <submittedName>
        <fullName evidence="1">Uncharacterized protein</fullName>
    </submittedName>
</protein>
<evidence type="ECO:0000313" key="1">
    <source>
        <dbReference type="EMBL" id="SCB94795.1"/>
    </source>
</evidence>
<sequence length="29" mass="3566">MKIGIVRSIVVSFEKYMKDIEWNEEKFDM</sequence>
<dbReference type="AlphaFoldDB" id="A0A1C4AJM0"/>
<reference evidence="2" key="1">
    <citation type="submission" date="2016-08" db="EMBL/GenBank/DDBJ databases">
        <authorList>
            <person name="Loux V."/>
            <person name="Rue O."/>
        </authorList>
    </citation>
    <scope>NUCLEOTIDE SEQUENCE [LARGE SCALE GENOMIC DNA]</scope>
    <source>
        <strain evidence="2">INRA Bc05-F1</strain>
    </source>
</reference>
<dbReference type="Proteomes" id="UP000196052">
    <property type="component" value="Unassembled WGS sequence"/>
</dbReference>